<feature type="non-terminal residue" evidence="1">
    <location>
        <position position="1"/>
    </location>
</feature>
<gene>
    <name evidence="1" type="ORF">GIB67_019949</name>
</gene>
<comment type="caution">
    <text evidence="1">The sequence shown here is derived from an EMBL/GenBank/DDBJ whole genome shotgun (WGS) entry which is preliminary data.</text>
</comment>
<dbReference type="EMBL" id="JACGCM010001428">
    <property type="protein sequence ID" value="KAF6155423.1"/>
    <property type="molecule type" value="Genomic_DNA"/>
</dbReference>
<dbReference type="Proteomes" id="UP000541444">
    <property type="component" value="Unassembled WGS sequence"/>
</dbReference>
<organism evidence="1 2">
    <name type="scientific">Kingdonia uniflora</name>
    <dbReference type="NCBI Taxonomy" id="39325"/>
    <lineage>
        <taxon>Eukaryota</taxon>
        <taxon>Viridiplantae</taxon>
        <taxon>Streptophyta</taxon>
        <taxon>Embryophyta</taxon>
        <taxon>Tracheophyta</taxon>
        <taxon>Spermatophyta</taxon>
        <taxon>Magnoliopsida</taxon>
        <taxon>Ranunculales</taxon>
        <taxon>Circaeasteraceae</taxon>
        <taxon>Kingdonia</taxon>
    </lineage>
</organism>
<sequence length="68" mass="7868">MCSTSTKADKLRHLWARLSYHGTLRFSYYISLHTSFLFSKFVTNTLDNNSRFGLVLAEFYVLVVGTEL</sequence>
<dbReference type="AlphaFoldDB" id="A0A7J7MKL5"/>
<name>A0A7J7MKL5_9MAGN</name>
<evidence type="ECO:0000313" key="2">
    <source>
        <dbReference type="Proteomes" id="UP000541444"/>
    </source>
</evidence>
<evidence type="ECO:0000313" key="1">
    <source>
        <dbReference type="EMBL" id="KAF6155423.1"/>
    </source>
</evidence>
<protein>
    <submittedName>
        <fullName evidence="1">Uncharacterized protein</fullName>
    </submittedName>
</protein>
<reference evidence="1 2" key="1">
    <citation type="journal article" date="2020" name="IScience">
        <title>Genome Sequencing of the Endangered Kingdonia uniflora (Circaeasteraceae, Ranunculales) Reveals Potential Mechanisms of Evolutionary Specialization.</title>
        <authorList>
            <person name="Sun Y."/>
            <person name="Deng T."/>
            <person name="Zhang A."/>
            <person name="Moore M.J."/>
            <person name="Landis J.B."/>
            <person name="Lin N."/>
            <person name="Zhang H."/>
            <person name="Zhang X."/>
            <person name="Huang J."/>
            <person name="Zhang X."/>
            <person name="Sun H."/>
            <person name="Wang H."/>
        </authorList>
    </citation>
    <scope>NUCLEOTIDE SEQUENCE [LARGE SCALE GENOMIC DNA]</scope>
    <source>
        <strain evidence="1">TB1705</strain>
        <tissue evidence="1">Leaf</tissue>
    </source>
</reference>
<accession>A0A7J7MKL5</accession>
<keyword evidence="2" id="KW-1185">Reference proteome</keyword>
<proteinExistence type="predicted"/>